<dbReference type="RefSeq" id="WP_007415486.1">
    <property type="nucleotide sequence ID" value="NZ_ABOX02000016.1"/>
</dbReference>
<feature type="transmembrane region" description="Helical" evidence="1">
    <location>
        <begin position="12"/>
        <end position="33"/>
    </location>
</feature>
<organism evidence="3 4">
    <name type="scientific">Pedosphaera parvula (strain Ellin514)</name>
    <dbReference type="NCBI Taxonomy" id="320771"/>
    <lineage>
        <taxon>Bacteria</taxon>
        <taxon>Pseudomonadati</taxon>
        <taxon>Verrucomicrobiota</taxon>
        <taxon>Pedosphaerae</taxon>
        <taxon>Pedosphaerales</taxon>
        <taxon>Pedosphaeraceae</taxon>
        <taxon>Pedosphaera</taxon>
    </lineage>
</organism>
<keyword evidence="4" id="KW-1185">Reference proteome</keyword>
<comment type="caution">
    <text evidence="3">The sequence shown here is derived from an EMBL/GenBank/DDBJ whole genome shotgun (WGS) entry which is preliminary data.</text>
</comment>
<dbReference type="Pfam" id="PF02470">
    <property type="entry name" value="MlaD"/>
    <property type="match status" value="1"/>
</dbReference>
<keyword evidence="1" id="KW-0812">Transmembrane</keyword>
<evidence type="ECO:0000313" key="3">
    <source>
        <dbReference type="EMBL" id="EEF60535.1"/>
    </source>
</evidence>
<keyword evidence="1" id="KW-0472">Membrane</keyword>
<accession>B9XI42</accession>
<name>B9XI42_PEDPL</name>
<evidence type="ECO:0000259" key="2">
    <source>
        <dbReference type="Pfam" id="PF02470"/>
    </source>
</evidence>
<dbReference type="InterPro" id="IPR052336">
    <property type="entry name" value="MlaD_Phospholipid_Transporter"/>
</dbReference>
<sequence length="325" mass="35170">MKNTLETRLGIFVLLAVLAAFIILELIGGVNIFKPGYHLRARFNNIQDLKVGDAVKMAGVPVGQVEKIQLATNEAKVEVVLRLNKDTPVHTDSKATIKFTGLMGNYFVALDFGNPNSPKMEQNQLIATTEQPDLSTLIAKLDDVASGVQNLTKSFTGDKIDNLLGPFTDFMRQNNPKLSAIIANFQGISGQIAEGKGTVGKLIYDDSLYNSAYASVTNLQNTATEIQQTVAEARKVVDQVNSGQGTVGKLLKDDKLYVEATATMTNAKEILQKVNQGQGSVGKLINDQEFYKNAKMTLQKLDKATEGLEDQGPLSIVGSLASSLF</sequence>
<evidence type="ECO:0000313" key="4">
    <source>
        <dbReference type="Proteomes" id="UP000003688"/>
    </source>
</evidence>
<dbReference type="PANTHER" id="PTHR33371:SF4">
    <property type="entry name" value="INTERMEMBRANE PHOSPHOLIPID TRANSPORT SYSTEM BINDING PROTEIN MLAD"/>
    <property type="match status" value="1"/>
</dbReference>
<dbReference type="STRING" id="320771.Cflav_PD3505"/>
<reference evidence="3 4" key="1">
    <citation type="journal article" date="2011" name="J. Bacteriol.">
        <title>Genome sequence of 'Pedosphaera parvula' Ellin514, an aerobic Verrucomicrobial isolate from pasture soil.</title>
        <authorList>
            <person name="Kant R."/>
            <person name="van Passel M.W."/>
            <person name="Sangwan P."/>
            <person name="Palva A."/>
            <person name="Lucas S."/>
            <person name="Copeland A."/>
            <person name="Lapidus A."/>
            <person name="Glavina Del Rio T."/>
            <person name="Dalin E."/>
            <person name="Tice H."/>
            <person name="Bruce D."/>
            <person name="Goodwin L."/>
            <person name="Pitluck S."/>
            <person name="Chertkov O."/>
            <person name="Larimer F.W."/>
            <person name="Land M.L."/>
            <person name="Hauser L."/>
            <person name="Brettin T.S."/>
            <person name="Detter J.C."/>
            <person name="Han S."/>
            <person name="de Vos W.M."/>
            <person name="Janssen P.H."/>
            <person name="Smidt H."/>
        </authorList>
    </citation>
    <scope>NUCLEOTIDE SEQUENCE [LARGE SCALE GENOMIC DNA]</scope>
    <source>
        <strain evidence="3 4">Ellin514</strain>
    </source>
</reference>
<dbReference type="EMBL" id="ABOX02000016">
    <property type="protein sequence ID" value="EEF60535.1"/>
    <property type="molecule type" value="Genomic_DNA"/>
</dbReference>
<dbReference type="Proteomes" id="UP000003688">
    <property type="component" value="Unassembled WGS sequence"/>
</dbReference>
<dbReference type="PANTHER" id="PTHR33371">
    <property type="entry name" value="INTERMEMBRANE PHOSPHOLIPID TRANSPORT SYSTEM BINDING PROTEIN MLAD-RELATED"/>
    <property type="match status" value="1"/>
</dbReference>
<dbReference type="OrthoDB" id="9769132at2"/>
<keyword evidence="1" id="KW-1133">Transmembrane helix</keyword>
<feature type="domain" description="Mce/MlaD" evidence="2">
    <location>
        <begin position="35"/>
        <end position="113"/>
    </location>
</feature>
<evidence type="ECO:0000256" key="1">
    <source>
        <dbReference type="SAM" id="Phobius"/>
    </source>
</evidence>
<dbReference type="InterPro" id="IPR003399">
    <property type="entry name" value="Mce/MlaD"/>
</dbReference>
<protein>
    <submittedName>
        <fullName evidence="3">Mammalian cell entry related domain protein</fullName>
    </submittedName>
</protein>
<gene>
    <name evidence="3" type="ORF">Cflav_PD3505</name>
</gene>
<proteinExistence type="predicted"/>
<dbReference type="AlphaFoldDB" id="B9XI42"/>